<name>A0ABM8A890_STRNI</name>
<keyword evidence="2" id="KW-0614">Plasmid</keyword>
<protein>
    <submittedName>
        <fullName evidence="2">Uncharacterized protein</fullName>
    </submittedName>
</protein>
<reference evidence="2" key="1">
    <citation type="submission" date="2022-06" db="EMBL/GenBank/DDBJ databases">
        <title>Complete genome sequence of Streptomyces nigrescens HEK616.</title>
        <authorList>
            <person name="Asamizu S."/>
            <person name="Onaka H."/>
        </authorList>
    </citation>
    <scope>NUCLEOTIDE SEQUENCE</scope>
    <source>
        <strain evidence="2">HEK616</strain>
        <plasmid evidence="2">SNP1</plasmid>
    </source>
</reference>
<evidence type="ECO:0000313" key="3">
    <source>
        <dbReference type="Proteomes" id="UP001059597"/>
    </source>
</evidence>
<dbReference type="Proteomes" id="UP001059597">
    <property type="component" value="Plasmid SNP1"/>
</dbReference>
<evidence type="ECO:0000256" key="1">
    <source>
        <dbReference type="SAM" id="MobiDB-lite"/>
    </source>
</evidence>
<evidence type="ECO:0000313" key="2">
    <source>
        <dbReference type="EMBL" id="BDM74950.1"/>
    </source>
</evidence>
<feature type="region of interest" description="Disordered" evidence="1">
    <location>
        <begin position="1"/>
        <end position="25"/>
    </location>
</feature>
<proteinExistence type="predicted"/>
<dbReference type="EMBL" id="AP026074">
    <property type="protein sequence ID" value="BDM74950.1"/>
    <property type="molecule type" value="Genomic_DNA"/>
</dbReference>
<organism evidence="2 3">
    <name type="scientific">Streptomyces nigrescens</name>
    <dbReference type="NCBI Taxonomy" id="1920"/>
    <lineage>
        <taxon>Bacteria</taxon>
        <taxon>Bacillati</taxon>
        <taxon>Actinomycetota</taxon>
        <taxon>Actinomycetes</taxon>
        <taxon>Kitasatosporales</taxon>
        <taxon>Streptomycetaceae</taxon>
        <taxon>Streptomyces</taxon>
    </lineage>
</organism>
<keyword evidence="3" id="KW-1185">Reference proteome</keyword>
<accession>A0ABM8A890</accession>
<sequence length="95" mass="9927">MASLSRPSEGPTGVAQGVSGRLRARPDEYIETGRPLPSYKGVVSASYFARELGCRRSAIEGQRPLLTAAAGVVGVRDGAASTVTVRGLLDGEPWI</sequence>
<gene>
    <name evidence="2" type="ORF">HEK616_84370</name>
</gene>
<geneLocation type="plasmid" evidence="2 3">
    <name>SNP1</name>
</geneLocation>